<feature type="domain" description="Glycosyltransferase 2-like" evidence="1">
    <location>
        <begin position="44"/>
        <end position="167"/>
    </location>
</feature>
<dbReference type="Proteomes" id="UP000030021">
    <property type="component" value="Unassembled WGS sequence"/>
</dbReference>
<comment type="caution">
    <text evidence="3">The sequence shown here is derived from an EMBL/GenBank/DDBJ whole genome shotgun (WGS) entry which is preliminary data.</text>
</comment>
<dbReference type="CDD" id="cd00761">
    <property type="entry name" value="Glyco_tranf_GTA_type"/>
    <property type="match status" value="1"/>
</dbReference>
<dbReference type="InterPro" id="IPR028098">
    <property type="entry name" value="Glyco_trans_4-like_N"/>
</dbReference>
<reference evidence="3 4" key="1">
    <citation type="submission" date="2013-01" db="EMBL/GenBank/DDBJ databases">
        <authorList>
            <person name="Fiebig A."/>
            <person name="Goeker M."/>
            <person name="Klenk H.-P.P."/>
        </authorList>
    </citation>
    <scope>NUCLEOTIDE SEQUENCE [LARGE SCALE GENOMIC DNA]</scope>
    <source>
        <strain evidence="3 4">DSM 17069</strain>
    </source>
</reference>
<feature type="domain" description="Glycosyltransferase subfamily 4-like N-terminal" evidence="2">
    <location>
        <begin position="685"/>
        <end position="893"/>
    </location>
</feature>
<organism evidence="3 4">
    <name type="scientific">Roseovarius mucosus DSM 17069</name>
    <dbReference type="NCBI Taxonomy" id="1288298"/>
    <lineage>
        <taxon>Bacteria</taxon>
        <taxon>Pseudomonadati</taxon>
        <taxon>Pseudomonadota</taxon>
        <taxon>Alphaproteobacteria</taxon>
        <taxon>Rhodobacterales</taxon>
        <taxon>Roseobacteraceae</taxon>
        <taxon>Roseovarius</taxon>
    </lineage>
</organism>
<evidence type="ECO:0000259" key="2">
    <source>
        <dbReference type="Pfam" id="PF13439"/>
    </source>
</evidence>
<name>A0A0A0HNW2_9RHOB</name>
<evidence type="ECO:0000259" key="1">
    <source>
        <dbReference type="Pfam" id="PF00535"/>
    </source>
</evidence>
<dbReference type="PANTHER" id="PTHR22916">
    <property type="entry name" value="GLYCOSYLTRANSFERASE"/>
    <property type="match status" value="1"/>
</dbReference>
<dbReference type="eggNOG" id="COG1215">
    <property type="taxonomic scope" value="Bacteria"/>
</dbReference>
<feature type="domain" description="Glycosyltransferase 2-like" evidence="1">
    <location>
        <begin position="350"/>
        <end position="474"/>
    </location>
</feature>
<evidence type="ECO:0000313" key="3">
    <source>
        <dbReference type="EMBL" id="KGM89512.1"/>
    </source>
</evidence>
<dbReference type="InterPro" id="IPR001173">
    <property type="entry name" value="Glyco_trans_2-like"/>
</dbReference>
<dbReference type="eggNOG" id="COG1216">
    <property type="taxonomic scope" value="Bacteria"/>
</dbReference>
<dbReference type="AlphaFoldDB" id="A0A0A0HNW2"/>
<dbReference type="GO" id="GO:0016758">
    <property type="term" value="F:hexosyltransferase activity"/>
    <property type="evidence" value="ECO:0007669"/>
    <property type="project" value="UniProtKB-ARBA"/>
</dbReference>
<dbReference type="CDD" id="cd06433">
    <property type="entry name" value="GT_2_WfgS_like"/>
    <property type="match status" value="1"/>
</dbReference>
<dbReference type="Pfam" id="PF00535">
    <property type="entry name" value="Glycos_transf_2"/>
    <property type="match status" value="2"/>
</dbReference>
<evidence type="ECO:0000313" key="4">
    <source>
        <dbReference type="Proteomes" id="UP000030021"/>
    </source>
</evidence>
<gene>
    <name evidence="3" type="ORF">rosmuc_00103</name>
</gene>
<dbReference type="PATRIC" id="fig|1288298.3.peg.103"/>
<protein>
    <submittedName>
        <fullName evidence="3">Glycosyltransferase involved in cell wall biogenesis</fullName>
    </submittedName>
</protein>
<dbReference type="Pfam" id="PF13439">
    <property type="entry name" value="Glyco_transf_4"/>
    <property type="match status" value="1"/>
</dbReference>
<dbReference type="EMBL" id="AONH01000001">
    <property type="protein sequence ID" value="KGM89512.1"/>
    <property type="molecule type" value="Genomic_DNA"/>
</dbReference>
<dbReference type="HOGENOM" id="CLU_283115_0_0_5"/>
<dbReference type="RefSeq" id="WP_052115446.1">
    <property type="nucleotide sequence ID" value="NZ_KN293991.1"/>
</dbReference>
<sequence>MSTSKAFVGRHTRYPDLTGKRQAEGGKRLQGEFPEGREGTPLVTIITVCWNSAKTIEQAFQSVRNQTYSNIEYVVVDGGSSDGTVALLKAHEDLIDYYVSEPDKGLYFAMNKGLELARGDYILFLNSDDWYELETVEKLVQAHQDSGSDFVSALANYVDGNGHFIRVQAPSPFDAGVDFRMPLRHETMLVPAWLYDEFGPYDTSYRVIADRVYTAGLFWKGYSHSLLSEPLLNFSMEGVSSVNLDQLYEERERALRDRYPSMSVMAMRDLTDLERVSPERLCEISRNYRNPEFRAAATAYALDREAQGHKAWQDIDLNAFSPTLKPRSVNNQASAAERRATDRRPIPTVSVILPIYNAQETLSDCLNSLLAQTLSDIEIICIDDASPDGSAAVLADYARRDNRIRIRRNEINVGLGSTRNRGIALARGTYIFHIDPDDVIPPDALKSLVEQADKDGADMVRGAFMHEQLLLGQASKAVRKGIDPSESPIVNTSLAAHPDLLKSTEGHWSYIYRTSFAKRVFYPEDLKMGQDSIFLVQALCRARKVSVIADVVYKYRANPNSAMNVFNFRKYLDEIEWRYRAWTELVDKGHRSLGEHLLCNYWNMRFFETLDSRFDATQKCDFFRRLAYTFQAAGNGDLSKTRNSALSSYFKERLNHFAKIPARQKKTAQINDTLRIAVLSSSDHGGAGLACLRSVEALRARGHEVTLYTVFPRKNAPYIWRVPIKSAHHAMGIEEETLRSSWRRMGVLNRQEEPALSARELFSKTGSVVDPTALGAVIANADIVHLHWVVGMLDYDRIAELLRDKPVVWTLHDMNSITGGCHYSEGCTGYEKECDNCPLLTGPSDLPHKAWKKKQQAFAKIKSLDVICPSEWLAGCVRQSSLLGNRQVHVIPNLFPSDDFEPINKIVARRTLGLPLNKKLIVFGADSLDNRRKGGDILRASLKHLRVMPRMADVEVVFFGGSQLDLDMPVHSMGYVNDPHRLSLIYAAADVFAFPSREDNAPQTLIEAMMSGTTAVAFPVGNVIELIKHKDTGYIARYEDAEDFAKGLVWALAAPRSQEALARGLRSHLVARTHNDPATAVARHLRLYQEILESTQQPPGA</sequence>
<dbReference type="Gene3D" id="3.90.550.10">
    <property type="entry name" value="Spore Coat Polysaccharide Biosynthesis Protein SpsA, Chain A"/>
    <property type="match status" value="2"/>
</dbReference>
<dbReference type="SUPFAM" id="SSF53756">
    <property type="entry name" value="UDP-Glycosyltransferase/glycogen phosphorylase"/>
    <property type="match status" value="1"/>
</dbReference>
<dbReference type="InterPro" id="IPR029044">
    <property type="entry name" value="Nucleotide-diphossugar_trans"/>
</dbReference>
<dbReference type="PANTHER" id="PTHR22916:SF3">
    <property type="entry name" value="UDP-GLCNAC:BETAGAL BETA-1,3-N-ACETYLGLUCOSAMINYLTRANSFERASE-LIKE PROTEIN 1"/>
    <property type="match status" value="1"/>
</dbReference>
<dbReference type="SUPFAM" id="SSF53448">
    <property type="entry name" value="Nucleotide-diphospho-sugar transferases"/>
    <property type="match status" value="2"/>
</dbReference>
<dbReference type="Pfam" id="PF13692">
    <property type="entry name" value="Glyco_trans_1_4"/>
    <property type="match status" value="1"/>
</dbReference>
<dbReference type="eggNOG" id="COG0438">
    <property type="taxonomic scope" value="Bacteria"/>
</dbReference>
<accession>A0A0A0HNW2</accession>
<dbReference type="OrthoDB" id="9790710at2"/>
<dbReference type="Gene3D" id="3.40.50.2000">
    <property type="entry name" value="Glycogen Phosphorylase B"/>
    <property type="match status" value="2"/>
</dbReference>
<proteinExistence type="predicted"/>
<keyword evidence="3" id="KW-0808">Transferase</keyword>